<evidence type="ECO:0000313" key="3">
    <source>
        <dbReference type="Proteomes" id="UP001305647"/>
    </source>
</evidence>
<evidence type="ECO:0000313" key="2">
    <source>
        <dbReference type="EMBL" id="KAK4106252.1"/>
    </source>
</evidence>
<feature type="region of interest" description="Disordered" evidence="1">
    <location>
        <begin position="87"/>
        <end position="126"/>
    </location>
</feature>
<proteinExistence type="predicted"/>
<comment type="caution">
    <text evidence="2">The sequence shown here is derived from an EMBL/GenBank/DDBJ whole genome shotgun (WGS) entry which is preliminary data.</text>
</comment>
<name>A0AAN6QFG2_9PEZI</name>
<reference evidence="2" key="2">
    <citation type="submission" date="2023-05" db="EMBL/GenBank/DDBJ databases">
        <authorList>
            <consortium name="Lawrence Berkeley National Laboratory"/>
            <person name="Steindorff A."/>
            <person name="Hensen N."/>
            <person name="Bonometti L."/>
            <person name="Westerberg I."/>
            <person name="Brannstrom I.O."/>
            <person name="Guillou S."/>
            <person name="Cros-Aarteil S."/>
            <person name="Calhoun S."/>
            <person name="Haridas S."/>
            <person name="Kuo A."/>
            <person name="Mondo S."/>
            <person name="Pangilinan J."/>
            <person name="Riley R."/>
            <person name="Labutti K."/>
            <person name="Andreopoulos B."/>
            <person name="Lipzen A."/>
            <person name="Chen C."/>
            <person name="Yanf M."/>
            <person name="Daum C."/>
            <person name="Ng V."/>
            <person name="Clum A."/>
            <person name="Ohm R."/>
            <person name="Martin F."/>
            <person name="Silar P."/>
            <person name="Natvig D."/>
            <person name="Lalanne C."/>
            <person name="Gautier V."/>
            <person name="Ament-Velasquez S.L."/>
            <person name="Kruys A."/>
            <person name="Hutchinson M.I."/>
            <person name="Powell A.J."/>
            <person name="Barry K."/>
            <person name="Miller A.N."/>
            <person name="Grigoriev I.V."/>
            <person name="Debuchy R."/>
            <person name="Gladieux P."/>
            <person name="Thoren M.H."/>
            <person name="Johannesson H."/>
        </authorList>
    </citation>
    <scope>NUCLEOTIDE SEQUENCE</scope>
    <source>
        <strain evidence="2">CBS 757.83</strain>
    </source>
</reference>
<accession>A0AAN6QFG2</accession>
<gene>
    <name evidence="2" type="ORF">N658DRAFT_490853</name>
</gene>
<sequence>MYNLPVPPSTESVRSVVVGGGGGSALSPSLSFKLLHAYPATPTTCYTSVPGCEGLDPVQPGAILLEGRHSPAPHPAPAGVYVAEGSSGACSSARSHSTTGASSVSSFPGCLASSTGETGSQMSSAS</sequence>
<dbReference type="Proteomes" id="UP001305647">
    <property type="component" value="Unassembled WGS sequence"/>
</dbReference>
<reference evidence="2" key="1">
    <citation type="journal article" date="2023" name="Mol. Phylogenet. Evol.">
        <title>Genome-scale phylogeny and comparative genomics of the fungal order Sordariales.</title>
        <authorList>
            <person name="Hensen N."/>
            <person name="Bonometti L."/>
            <person name="Westerberg I."/>
            <person name="Brannstrom I.O."/>
            <person name="Guillou S."/>
            <person name="Cros-Aarteil S."/>
            <person name="Calhoun S."/>
            <person name="Haridas S."/>
            <person name="Kuo A."/>
            <person name="Mondo S."/>
            <person name="Pangilinan J."/>
            <person name="Riley R."/>
            <person name="LaButti K."/>
            <person name="Andreopoulos B."/>
            <person name="Lipzen A."/>
            <person name="Chen C."/>
            <person name="Yan M."/>
            <person name="Daum C."/>
            <person name="Ng V."/>
            <person name="Clum A."/>
            <person name="Steindorff A."/>
            <person name="Ohm R.A."/>
            <person name="Martin F."/>
            <person name="Silar P."/>
            <person name="Natvig D.O."/>
            <person name="Lalanne C."/>
            <person name="Gautier V."/>
            <person name="Ament-Velasquez S.L."/>
            <person name="Kruys A."/>
            <person name="Hutchinson M.I."/>
            <person name="Powell A.J."/>
            <person name="Barry K."/>
            <person name="Miller A.N."/>
            <person name="Grigoriev I.V."/>
            <person name="Debuchy R."/>
            <person name="Gladieux P."/>
            <person name="Hiltunen Thoren M."/>
            <person name="Johannesson H."/>
        </authorList>
    </citation>
    <scope>NUCLEOTIDE SEQUENCE</scope>
    <source>
        <strain evidence="2">CBS 757.83</strain>
    </source>
</reference>
<dbReference type="AlphaFoldDB" id="A0AAN6QFG2"/>
<feature type="compositionally biased region" description="Low complexity" evidence="1">
    <location>
        <begin position="87"/>
        <end position="106"/>
    </location>
</feature>
<dbReference type="EMBL" id="MU863624">
    <property type="protein sequence ID" value="KAK4106252.1"/>
    <property type="molecule type" value="Genomic_DNA"/>
</dbReference>
<organism evidence="2 3">
    <name type="scientific">Parathielavia hyrcaniae</name>
    <dbReference type="NCBI Taxonomy" id="113614"/>
    <lineage>
        <taxon>Eukaryota</taxon>
        <taxon>Fungi</taxon>
        <taxon>Dikarya</taxon>
        <taxon>Ascomycota</taxon>
        <taxon>Pezizomycotina</taxon>
        <taxon>Sordariomycetes</taxon>
        <taxon>Sordariomycetidae</taxon>
        <taxon>Sordariales</taxon>
        <taxon>Chaetomiaceae</taxon>
        <taxon>Parathielavia</taxon>
    </lineage>
</organism>
<protein>
    <submittedName>
        <fullName evidence="2">Uncharacterized protein</fullName>
    </submittedName>
</protein>
<keyword evidence="3" id="KW-1185">Reference proteome</keyword>
<feature type="compositionally biased region" description="Polar residues" evidence="1">
    <location>
        <begin position="112"/>
        <end position="126"/>
    </location>
</feature>
<evidence type="ECO:0000256" key="1">
    <source>
        <dbReference type="SAM" id="MobiDB-lite"/>
    </source>
</evidence>